<keyword evidence="4" id="KW-1185">Reference proteome</keyword>
<protein>
    <recommendedName>
        <fullName evidence="2">Sialate O-acetylesterase domain-containing protein</fullName>
    </recommendedName>
</protein>
<proteinExistence type="predicted"/>
<dbReference type="SUPFAM" id="SSF52266">
    <property type="entry name" value="SGNH hydrolase"/>
    <property type="match status" value="1"/>
</dbReference>
<dbReference type="RefSeq" id="WP_089904366.1">
    <property type="nucleotide sequence ID" value="NZ_FOCI01000018.1"/>
</dbReference>
<dbReference type="STRING" id="245187.SAMN04488003_11850"/>
<evidence type="ECO:0000313" key="3">
    <source>
        <dbReference type="EMBL" id="SEN49181.1"/>
    </source>
</evidence>
<dbReference type="OrthoDB" id="9790314at2"/>
<dbReference type="InterPro" id="IPR036514">
    <property type="entry name" value="SGNH_hydro_sf"/>
</dbReference>
<dbReference type="Gene3D" id="3.40.50.1110">
    <property type="entry name" value="SGNH hydrolase"/>
    <property type="match status" value="1"/>
</dbReference>
<dbReference type="InterPro" id="IPR005181">
    <property type="entry name" value="SASA"/>
</dbReference>
<dbReference type="GO" id="GO:0016788">
    <property type="term" value="F:hydrolase activity, acting on ester bonds"/>
    <property type="evidence" value="ECO:0007669"/>
    <property type="project" value="UniProtKB-ARBA"/>
</dbReference>
<dbReference type="EMBL" id="FOCI01000018">
    <property type="protein sequence ID" value="SEN49181.1"/>
    <property type="molecule type" value="Genomic_DNA"/>
</dbReference>
<sequence>MLGLGPVDVVLRQMRGPVGPPGLQHLVILAYGQSNEAGSTLTSGSFIDPVLDQDASGRIRVWNPTAARDDAAVQPLVWPGTGQNCPARSFRLAQALLSVVTGKIVIVPVAVGGAKMTGGPLGLGGSSYAVAKARLTACLAAFPGAEVVMSWTQGEQDANENVTQAQYTAAFTAMLADLRSVPGAARMGVFIHQMQPIRFIANSLYAADRPTRVAIDAAHKAIPLSTARTVFVGADVADTFAGYGDPTHFDAAGHRDAGNRAAVLMPLIQTWQTTLPAVPAAPVIVTGRTIRIAVPQPQPPAWVVAYREAGSSGAWTEQPACPPVWTDAGGTFDVAIPGGGAVDVRLHARSFAGTSAPSAVVRVAAIAAPPAAAWWHPLALIHLDYPGDRAFVAGTAYASMAAARAAGAVVQTGGLDRVPIAVPAASWALVGTGVTGGGLPTVNQPRYLAAVDDGADGAPVDHLAWLAEALWGTTEAAFNVGVYTDGVSQLSNIPSADTSKPAGRSQPVRMGLRAKANACIVAMDGVTLGTDVACAVPAITQLVVGNRDNGGRPWQGQVHQVLFVNAEIDAATLNAALS</sequence>
<dbReference type="Proteomes" id="UP000199585">
    <property type="component" value="Unassembled WGS sequence"/>
</dbReference>
<evidence type="ECO:0000259" key="2">
    <source>
        <dbReference type="Pfam" id="PF03629"/>
    </source>
</evidence>
<accession>A0A1H8GYH3</accession>
<evidence type="ECO:0000313" key="4">
    <source>
        <dbReference type="Proteomes" id="UP000199585"/>
    </source>
</evidence>
<dbReference type="Pfam" id="PF03629">
    <property type="entry name" value="SASA"/>
    <property type="match status" value="1"/>
</dbReference>
<dbReference type="AlphaFoldDB" id="A0A1H8GYH3"/>
<feature type="domain" description="Sialate O-acetylesterase" evidence="2">
    <location>
        <begin position="27"/>
        <end position="262"/>
    </location>
</feature>
<organism evidence="3 4">
    <name type="scientific">Loktanella fryxellensis</name>
    <dbReference type="NCBI Taxonomy" id="245187"/>
    <lineage>
        <taxon>Bacteria</taxon>
        <taxon>Pseudomonadati</taxon>
        <taxon>Pseudomonadota</taxon>
        <taxon>Alphaproteobacteria</taxon>
        <taxon>Rhodobacterales</taxon>
        <taxon>Roseobacteraceae</taxon>
        <taxon>Loktanella</taxon>
    </lineage>
</organism>
<reference evidence="3 4" key="1">
    <citation type="submission" date="2016-10" db="EMBL/GenBank/DDBJ databases">
        <authorList>
            <person name="de Groot N.N."/>
        </authorList>
    </citation>
    <scope>NUCLEOTIDE SEQUENCE [LARGE SCALE GENOMIC DNA]</scope>
    <source>
        <strain evidence="3 4">DSM 16213</strain>
    </source>
</reference>
<keyword evidence="1" id="KW-0378">Hydrolase</keyword>
<name>A0A1H8GYH3_9RHOB</name>
<gene>
    <name evidence="3" type="ORF">SAMN04488003_11850</name>
</gene>
<evidence type="ECO:0000256" key="1">
    <source>
        <dbReference type="ARBA" id="ARBA00022801"/>
    </source>
</evidence>